<dbReference type="EMBL" id="CM055113">
    <property type="protein sequence ID" value="KAJ7516367.1"/>
    <property type="molecule type" value="Genomic_DNA"/>
</dbReference>
<accession>A0ACC2AFN5</accession>
<gene>
    <name evidence="1" type="ORF">O6H91_22G055600</name>
</gene>
<evidence type="ECO:0000313" key="1">
    <source>
        <dbReference type="EMBL" id="KAJ7516367.1"/>
    </source>
</evidence>
<evidence type="ECO:0000313" key="2">
    <source>
        <dbReference type="Proteomes" id="UP001162992"/>
    </source>
</evidence>
<organism evidence="1 2">
    <name type="scientific">Diphasiastrum complanatum</name>
    <name type="common">Issler's clubmoss</name>
    <name type="synonym">Lycopodium complanatum</name>
    <dbReference type="NCBI Taxonomy" id="34168"/>
    <lineage>
        <taxon>Eukaryota</taxon>
        <taxon>Viridiplantae</taxon>
        <taxon>Streptophyta</taxon>
        <taxon>Embryophyta</taxon>
        <taxon>Tracheophyta</taxon>
        <taxon>Lycopodiopsida</taxon>
        <taxon>Lycopodiales</taxon>
        <taxon>Lycopodiaceae</taxon>
        <taxon>Lycopodioideae</taxon>
        <taxon>Diphasiastrum</taxon>
    </lineage>
</organism>
<protein>
    <submittedName>
        <fullName evidence="1">Uncharacterized protein</fullName>
    </submittedName>
</protein>
<sequence length="664" mass="75362">MELESAGSVIHGVVRKPDLMSELQAARHFLFQSIEKAQVVATQLNTTHSRLQNIAERLPSLEIVMRPMLEQLMDANKFSNFLDNAMAPGAFILKKYESLRALETKILANPKEDIGNYLLAVSQLEEALHFLSENSNVAVQRLQEAVHFFRESKAADNFRMHRISEALAAVKALESQQQQPDSESLDFRLMNIALKKLQEEFYRLLVENSTVIALPTLIGIHEKPNKISPSLPVPIMQQLQAIFKKMVANGQVDQCAKYYLEVRSEKVRESLLGLQPTYLQLSSVKAVDALDWPTLEGYIGDWTQHFEVAVRVLYAGERNLVKRIFFSVDSVSQSKLFASLAHGGMASFLQFGQSVVRSQKSPKKLFRLLDIFETLQNLDPSIAEVFEGEGCNEIRLRLRELQKQTVHGACQVFKEFGHQLQLQKDGPLPPDGSILKLSSYVVNYTKYLVSEFYGPIMNQVLQIEQSWKNGNVRESGLPQAVLHIMELLDNTILACSKGYKDISLSHIFLMNNYYYMFMRSKGSELGPLLGDSWLKQFRRKVQQQALAYQKEGWGRVLSQLSRDGLFLSTDSRFASRDLVKQRLKAFTSALQETCGRHSKFMIEDADLREGTRLAVIQAIVPAYRSYIQSYGPLIEQGDMSSNKHMTFSAEALEQKLGELYQGRN</sequence>
<proteinExistence type="predicted"/>
<comment type="caution">
    <text evidence="1">The sequence shown here is derived from an EMBL/GenBank/DDBJ whole genome shotgun (WGS) entry which is preliminary data.</text>
</comment>
<dbReference type="Proteomes" id="UP001162992">
    <property type="component" value="Chromosome 22"/>
</dbReference>
<keyword evidence="2" id="KW-1185">Reference proteome</keyword>
<name>A0ACC2AFN5_DIPCM</name>
<reference evidence="2" key="1">
    <citation type="journal article" date="2024" name="Proc. Natl. Acad. Sci. U.S.A.">
        <title>Extraordinary preservation of gene collinearity over three hundred million years revealed in homosporous lycophytes.</title>
        <authorList>
            <person name="Li C."/>
            <person name="Wickell D."/>
            <person name="Kuo L.Y."/>
            <person name="Chen X."/>
            <person name="Nie B."/>
            <person name="Liao X."/>
            <person name="Peng D."/>
            <person name="Ji J."/>
            <person name="Jenkins J."/>
            <person name="Williams M."/>
            <person name="Shu S."/>
            <person name="Plott C."/>
            <person name="Barry K."/>
            <person name="Rajasekar S."/>
            <person name="Grimwood J."/>
            <person name="Han X."/>
            <person name="Sun S."/>
            <person name="Hou Z."/>
            <person name="He W."/>
            <person name="Dai G."/>
            <person name="Sun C."/>
            <person name="Schmutz J."/>
            <person name="Leebens-Mack J.H."/>
            <person name="Li F.W."/>
            <person name="Wang L."/>
        </authorList>
    </citation>
    <scope>NUCLEOTIDE SEQUENCE [LARGE SCALE GENOMIC DNA]</scope>
    <source>
        <strain evidence="2">cv. PW_Plant_1</strain>
    </source>
</reference>